<dbReference type="Proteomes" id="UP001432014">
    <property type="component" value="Chromosome"/>
</dbReference>
<protein>
    <recommendedName>
        <fullName evidence="5">WD40 repeat protein</fullName>
    </recommendedName>
</protein>
<dbReference type="Pfam" id="PF07676">
    <property type="entry name" value="PD40"/>
    <property type="match status" value="4"/>
</dbReference>
<evidence type="ECO:0000256" key="1">
    <source>
        <dbReference type="ARBA" id="ARBA00009820"/>
    </source>
</evidence>
<dbReference type="SUPFAM" id="SSF69304">
    <property type="entry name" value="Tricorn protease N-terminal domain"/>
    <property type="match status" value="1"/>
</dbReference>
<dbReference type="PANTHER" id="PTHR36842">
    <property type="entry name" value="PROTEIN TOLB HOMOLOG"/>
    <property type="match status" value="1"/>
</dbReference>
<proteinExistence type="inferred from homology"/>
<feature type="region of interest" description="Disordered" evidence="2">
    <location>
        <begin position="56"/>
        <end position="80"/>
    </location>
</feature>
<comment type="similarity">
    <text evidence="1">Belongs to the TolB family.</text>
</comment>
<evidence type="ECO:0000313" key="4">
    <source>
        <dbReference type="Proteomes" id="UP001432014"/>
    </source>
</evidence>
<dbReference type="InterPro" id="IPR011659">
    <property type="entry name" value="WD40"/>
</dbReference>
<evidence type="ECO:0000256" key="2">
    <source>
        <dbReference type="SAM" id="MobiDB-lite"/>
    </source>
</evidence>
<dbReference type="Gene3D" id="2.120.10.30">
    <property type="entry name" value="TolB, C-terminal domain"/>
    <property type="match status" value="3"/>
</dbReference>
<evidence type="ECO:0008006" key="5">
    <source>
        <dbReference type="Google" id="ProtNLM"/>
    </source>
</evidence>
<gene>
    <name evidence="3" type="ORF">OG469_32230</name>
</gene>
<keyword evidence="4" id="KW-1185">Reference proteome</keyword>
<feature type="compositionally biased region" description="Polar residues" evidence="2">
    <location>
        <begin position="61"/>
        <end position="70"/>
    </location>
</feature>
<reference evidence="3 4" key="1">
    <citation type="submission" date="2022-10" db="EMBL/GenBank/DDBJ databases">
        <title>The complete genomes of actinobacterial strains from the NBC collection.</title>
        <authorList>
            <person name="Joergensen T.S."/>
            <person name="Alvarez Arevalo M."/>
            <person name="Sterndorff E.B."/>
            <person name="Faurdal D."/>
            <person name="Vuksanovic O."/>
            <person name="Mourched A.-S."/>
            <person name="Charusanti P."/>
            <person name="Shaw S."/>
            <person name="Blin K."/>
            <person name="Weber T."/>
        </authorList>
    </citation>
    <scope>NUCLEOTIDE SEQUENCE [LARGE SCALE GENOMIC DNA]</scope>
    <source>
        <strain evidence="3 4">NBC_01247</strain>
    </source>
</reference>
<dbReference type="RefSeq" id="WP_329494130.1">
    <property type="nucleotide sequence ID" value="NZ_CP108460.1"/>
</dbReference>
<organism evidence="3 4">
    <name type="scientific">Kitasatospora herbaricolor</name>
    <dbReference type="NCBI Taxonomy" id="68217"/>
    <lineage>
        <taxon>Bacteria</taxon>
        <taxon>Bacillati</taxon>
        <taxon>Actinomycetota</taxon>
        <taxon>Actinomycetes</taxon>
        <taxon>Kitasatosporales</taxon>
        <taxon>Streptomycetaceae</taxon>
        <taxon>Kitasatospora</taxon>
    </lineage>
</organism>
<evidence type="ECO:0000313" key="3">
    <source>
        <dbReference type="EMBL" id="WUS59761.1"/>
    </source>
</evidence>
<dbReference type="PANTHER" id="PTHR36842:SF1">
    <property type="entry name" value="PROTEIN TOLB"/>
    <property type="match status" value="1"/>
</dbReference>
<dbReference type="InterPro" id="IPR011042">
    <property type="entry name" value="6-blade_b-propeller_TolB-like"/>
</dbReference>
<dbReference type="EMBL" id="CP108482">
    <property type="protein sequence ID" value="WUS59761.1"/>
    <property type="molecule type" value="Genomic_DNA"/>
</dbReference>
<sequence>MPSAAENGPPADSASAAPVVDAAAPAALAVTARNGLIATRVFLDPGRTTGAIFTVAPDGSGKQQLTQPSADSVDDHPDWSPDGRTIAFDRRAAAGRARLWTVGATGGEARQVPQICQDEAPDCLNEDESTPAFSPDGKLIAFSRAWGALDDQQNQIQYSDLFVMNADGSNAQRLTMLTNDKPYSGRVDNATWSPDGTQLAFAYRTGATGQPADSTAIFVINADGTGMRQLTPWALRAGDRPSWSPDGTHILFTTYPAGPDYAPGGGIYTVHPDGSAVTALTPAPSDTFYGVAAYSPDGQQVIFAQAPSGANAEVYTMKADGSAVTQVTNTPEEWESRPVWGRAAQ</sequence>
<name>A0ABZ1WFV6_9ACTN</name>
<accession>A0ABZ1WFV6</accession>